<sequence>MNFKTEFEIPVEPKPQTRPKFSKWGTYEDPKMKKWRKQVTGWIEKNYNGPFFDNCVKVDVTFYMRAPQTLIKEPTARSKSKTVQIYQKFINELIWHVKKPDIDNLVKAVFDSISDAGYDKIQKSGIVWSDDNIVCDLRATKKYSPNPRIKVKIEEIDERTNG</sequence>
<dbReference type="AlphaFoldDB" id="A0AAW6XV07"/>
<accession>A0AAW6XV07</accession>
<evidence type="ECO:0000313" key="3">
    <source>
        <dbReference type="EMBL" id="MDK6898512.1"/>
    </source>
</evidence>
<dbReference type="EMBL" id="JASOIH010000001">
    <property type="protein sequence ID" value="MDK6898512.1"/>
    <property type="molecule type" value="Genomic_DNA"/>
</dbReference>
<name>A0AAW6XV07_STRAG</name>
<dbReference type="Proteomes" id="UP001230629">
    <property type="component" value="Unassembled WGS sequence"/>
</dbReference>
<comment type="caution">
    <text evidence="3">The sequence shown here is derived from an EMBL/GenBank/DDBJ whole genome shotgun (WGS) entry which is preliminary data.</text>
</comment>
<organism evidence="3 5">
    <name type="scientific">Streptococcus agalactiae</name>
    <dbReference type="NCBI Taxonomy" id="1311"/>
    <lineage>
        <taxon>Bacteria</taxon>
        <taxon>Bacillati</taxon>
        <taxon>Bacillota</taxon>
        <taxon>Bacilli</taxon>
        <taxon>Lactobacillales</taxon>
        <taxon>Streptococcaceae</taxon>
        <taxon>Streptococcus</taxon>
    </lineage>
</organism>
<dbReference type="GO" id="GO:0006310">
    <property type="term" value="P:DNA recombination"/>
    <property type="evidence" value="ECO:0007669"/>
    <property type="project" value="InterPro"/>
</dbReference>
<dbReference type="InterPro" id="IPR008822">
    <property type="entry name" value="Endonuclease_RusA-like"/>
</dbReference>
<dbReference type="KEGG" id="sagg:EN73_03340"/>
<dbReference type="GO" id="GO:0000287">
    <property type="term" value="F:magnesium ion binding"/>
    <property type="evidence" value="ECO:0007669"/>
    <property type="project" value="InterPro"/>
</dbReference>
<dbReference type="Gene3D" id="3.30.1330.70">
    <property type="entry name" value="Holliday junction resolvase RusA"/>
    <property type="match status" value="1"/>
</dbReference>
<dbReference type="SUPFAM" id="SSF103084">
    <property type="entry name" value="Holliday junction resolvase RusA"/>
    <property type="match status" value="1"/>
</dbReference>
<dbReference type="RefSeq" id="WP_001009815.1">
    <property type="nucleotide sequence ID" value="NZ_CABMHV010000006.1"/>
</dbReference>
<protein>
    <submittedName>
        <fullName evidence="2">Phage protein</fullName>
    </submittedName>
    <submittedName>
        <fullName evidence="3">RusA family crossover junction endodeoxyribonuclease</fullName>
    </submittedName>
</protein>
<feature type="region of interest" description="Disordered" evidence="1">
    <location>
        <begin position="1"/>
        <end position="23"/>
    </location>
</feature>
<dbReference type="Proteomes" id="UP000035174">
    <property type="component" value="Unassembled WGS sequence"/>
</dbReference>
<evidence type="ECO:0000313" key="5">
    <source>
        <dbReference type="Proteomes" id="UP001230629"/>
    </source>
</evidence>
<evidence type="ECO:0000256" key="1">
    <source>
        <dbReference type="SAM" id="MobiDB-lite"/>
    </source>
</evidence>
<dbReference type="GO" id="GO:0006281">
    <property type="term" value="P:DNA repair"/>
    <property type="evidence" value="ECO:0007669"/>
    <property type="project" value="InterPro"/>
</dbReference>
<proteinExistence type="predicted"/>
<reference evidence="2 4" key="1">
    <citation type="journal article" date="2015" name="PLoS ONE">
        <title>Genomic analysis reveals the molecular basis for capsule loss in the group B streptococcus population.</title>
        <authorList>
            <consortium name="DEVANI Consortium"/>
            <person name="Rosini R."/>
            <person name="Campisi E."/>
            <person name="De Chiara M."/>
            <person name="Tettelin H."/>
            <person name="Rinaudo D."/>
            <person name="Toniolo C."/>
            <person name="Metruccio M."/>
            <person name="Guidotti S."/>
            <person name="Sorensen U.B."/>
            <person name="Kilian M."/>
            <person name="Ramirez M."/>
            <person name="Janulczyk R."/>
            <person name="Donati C."/>
            <person name="Grandi G."/>
            <person name="Margarit I."/>
        </authorList>
    </citation>
    <scope>NUCLEOTIDE SEQUENCE [LARGE SCALE GENOMIC DNA]</scope>
    <source>
        <strain evidence="2 4">ES-PW-063</strain>
    </source>
</reference>
<dbReference type="Pfam" id="PF05866">
    <property type="entry name" value="RusA"/>
    <property type="match status" value="1"/>
</dbReference>
<dbReference type="EMBL" id="LCVB01000027">
    <property type="protein sequence ID" value="KLJ29720.1"/>
    <property type="molecule type" value="Genomic_DNA"/>
</dbReference>
<reference evidence="3" key="2">
    <citation type="submission" date="2023-05" db="EMBL/GenBank/DDBJ databases">
        <title>Cataloging the Phylogenetic Diversity of Human Bladder Bacteria.</title>
        <authorList>
            <person name="Du J."/>
        </authorList>
    </citation>
    <scope>NUCLEOTIDE SEQUENCE</scope>
    <source>
        <strain evidence="3">UMB8703</strain>
    </source>
</reference>
<dbReference type="InterPro" id="IPR036614">
    <property type="entry name" value="RusA-like_sf"/>
</dbReference>
<evidence type="ECO:0000313" key="4">
    <source>
        <dbReference type="Proteomes" id="UP000035174"/>
    </source>
</evidence>
<evidence type="ECO:0000313" key="2">
    <source>
        <dbReference type="EMBL" id="KLJ29720.1"/>
    </source>
</evidence>
<dbReference type="KEGG" id="sage:EN72_03260"/>
<gene>
    <name evidence="3" type="ORF">QP229_00655</name>
    <name evidence="2" type="ORF">WA45_05060</name>
</gene>